<dbReference type="RefSeq" id="WP_273632137.1">
    <property type="nucleotide sequence ID" value="NZ_CP117167.1"/>
</dbReference>
<feature type="transmembrane region" description="Helical" evidence="1">
    <location>
        <begin position="150"/>
        <end position="169"/>
    </location>
</feature>
<name>A0ABY7TBY1_9SPHI</name>
<organism evidence="3 4">
    <name type="scientific">Mucilaginibacter jinjuensis</name>
    <dbReference type="NCBI Taxonomy" id="1176721"/>
    <lineage>
        <taxon>Bacteria</taxon>
        <taxon>Pseudomonadati</taxon>
        <taxon>Bacteroidota</taxon>
        <taxon>Sphingobacteriia</taxon>
        <taxon>Sphingobacteriales</taxon>
        <taxon>Sphingobacteriaceae</taxon>
        <taxon>Mucilaginibacter</taxon>
    </lineage>
</organism>
<proteinExistence type="predicted"/>
<keyword evidence="3" id="KW-0808">Transferase</keyword>
<evidence type="ECO:0000313" key="3">
    <source>
        <dbReference type="EMBL" id="WCT13833.1"/>
    </source>
</evidence>
<dbReference type="Pfam" id="PF01757">
    <property type="entry name" value="Acyl_transf_3"/>
    <property type="match status" value="1"/>
</dbReference>
<feature type="transmembrane region" description="Helical" evidence="1">
    <location>
        <begin position="175"/>
        <end position="203"/>
    </location>
</feature>
<keyword evidence="1" id="KW-0812">Transmembrane</keyword>
<evidence type="ECO:0000256" key="1">
    <source>
        <dbReference type="SAM" id="Phobius"/>
    </source>
</evidence>
<gene>
    <name evidence="3" type="ORF">PQO05_07800</name>
</gene>
<keyword evidence="3" id="KW-0012">Acyltransferase</keyword>
<keyword evidence="4" id="KW-1185">Reference proteome</keyword>
<feature type="transmembrane region" description="Helical" evidence="1">
    <location>
        <begin position="291"/>
        <end position="309"/>
    </location>
</feature>
<dbReference type="Proteomes" id="UP001216139">
    <property type="component" value="Chromosome"/>
</dbReference>
<dbReference type="EMBL" id="CP117167">
    <property type="protein sequence ID" value="WCT13833.1"/>
    <property type="molecule type" value="Genomic_DNA"/>
</dbReference>
<feature type="transmembrane region" description="Helical" evidence="1">
    <location>
        <begin position="89"/>
        <end position="107"/>
    </location>
</feature>
<accession>A0ABY7TBY1</accession>
<dbReference type="PANTHER" id="PTHR23028">
    <property type="entry name" value="ACETYLTRANSFERASE"/>
    <property type="match status" value="1"/>
</dbReference>
<feature type="transmembrane region" description="Helical" evidence="1">
    <location>
        <begin position="246"/>
        <end position="270"/>
    </location>
</feature>
<reference evidence="3 4" key="1">
    <citation type="submission" date="2023-02" db="EMBL/GenBank/DDBJ databases">
        <title>Genome sequence of Mucilaginibacter jinjuensis strain KACC 16571.</title>
        <authorList>
            <person name="Kim S."/>
            <person name="Heo J."/>
            <person name="Kwon S.-W."/>
        </authorList>
    </citation>
    <scope>NUCLEOTIDE SEQUENCE [LARGE SCALE GENOMIC DNA]</scope>
    <source>
        <strain evidence="3 4">KACC 16571</strain>
    </source>
</reference>
<protein>
    <submittedName>
        <fullName evidence="3">Acyltransferase</fullName>
    </submittedName>
</protein>
<dbReference type="GO" id="GO:0016746">
    <property type="term" value="F:acyltransferase activity"/>
    <property type="evidence" value="ECO:0007669"/>
    <property type="project" value="UniProtKB-KW"/>
</dbReference>
<feature type="transmembrane region" description="Helical" evidence="1">
    <location>
        <begin position="127"/>
        <end position="143"/>
    </location>
</feature>
<keyword evidence="1" id="KW-0472">Membrane</keyword>
<feature type="domain" description="Acyltransferase 3" evidence="2">
    <location>
        <begin position="16"/>
        <end position="335"/>
    </location>
</feature>
<dbReference type="InterPro" id="IPR050879">
    <property type="entry name" value="Acyltransferase_3"/>
</dbReference>
<feature type="transmembrane region" description="Helical" evidence="1">
    <location>
        <begin position="51"/>
        <end position="68"/>
    </location>
</feature>
<feature type="transmembrane region" description="Helical" evidence="1">
    <location>
        <begin position="12"/>
        <end position="31"/>
    </location>
</feature>
<feature type="transmembrane region" description="Helical" evidence="1">
    <location>
        <begin position="215"/>
        <end position="234"/>
    </location>
</feature>
<feature type="transmembrane region" description="Helical" evidence="1">
    <location>
        <begin position="321"/>
        <end position="338"/>
    </location>
</feature>
<dbReference type="InterPro" id="IPR002656">
    <property type="entry name" value="Acyl_transf_3_dom"/>
</dbReference>
<evidence type="ECO:0000313" key="4">
    <source>
        <dbReference type="Proteomes" id="UP001216139"/>
    </source>
</evidence>
<keyword evidence="1" id="KW-1133">Transmembrane helix</keyword>
<evidence type="ECO:0000259" key="2">
    <source>
        <dbReference type="Pfam" id="PF01757"/>
    </source>
</evidence>
<sequence length="362" mass="41276">MDKSNLKTISGGSSIFLDCLRLSAALIVLYIHAKDQWFPAQKQAPNLPGEPSHAAVIAFFVLSGYVIAYTTNTNNRGPIQYAKARLSRLCSMLIPALIITAIISLILRQVDYSLLMSYSRGNSVVRYLLSAIFCNEIWFFSSAPPINIPIWSLSFEFWYYAIFGFWFFKAKGIKAYVLPIIVCLIAGAKILLMMPIWLMGYFAFTIKGLQIDKRVNWILVFILAGLTIGIIMILPPYPGMNRLHFLFYASQFLTDWVIGLFIALTLWLLPSGSKIQSNNITAKVFRQLADLTFPIYILHYPLLVFWRGIFGFKINNPEQMTHAIITVFFVAVIIGIGLEKQRKYWGFFFDRVFALDMFKSNS</sequence>